<proteinExistence type="predicted"/>
<feature type="non-terminal residue" evidence="1">
    <location>
        <position position="302"/>
    </location>
</feature>
<protein>
    <submittedName>
        <fullName evidence="1">Uncharacterized protein</fullName>
    </submittedName>
</protein>
<dbReference type="EMBL" id="LJIG01022844">
    <property type="protein sequence ID" value="KRT78424.1"/>
    <property type="molecule type" value="Genomic_DNA"/>
</dbReference>
<accession>A0A0T6ATM2</accession>
<sequence length="302" mass="32756">KEWMKQWAKIVITLERAIPQADAHHYLQEYSISLGPSEDPSTEQRGVMVIKSKSKTRAKQRKGAVANWKRVGKVTINALKKRGLTGEEMRCMMWGRESINTPVKKKGPTLIPKDANLTGAFSGALTAALDVMAFTHDIDINMASGTVEVQNKDTGKVALNNQVNAALNTVIPKVPGVSSIFGTFTHLSDAPDLQASKPLAFGDNLSKTTQLKSSTSEIENVDPLRELVLCSRIKCETEKLQDLAVKAANISNAEEITLKPNVSVKSVAGIFAGTDAFVKKVEQTIKKKYSTLDPSDSDGFGG</sequence>
<reference evidence="1 2" key="1">
    <citation type="submission" date="2015-09" db="EMBL/GenBank/DDBJ databases">
        <title>Draft genome of the scarab beetle Oryctes borbonicus.</title>
        <authorList>
            <person name="Meyer J.M."/>
            <person name="Markov G.V."/>
            <person name="Baskaran P."/>
            <person name="Herrmann M."/>
            <person name="Sommer R.J."/>
            <person name="Roedelsperger C."/>
        </authorList>
    </citation>
    <scope>NUCLEOTIDE SEQUENCE [LARGE SCALE GENOMIC DNA]</scope>
    <source>
        <strain evidence="1">OB123</strain>
        <tissue evidence="1">Whole animal</tissue>
    </source>
</reference>
<dbReference type="AlphaFoldDB" id="A0A0T6ATM2"/>
<comment type="caution">
    <text evidence="1">The sequence shown here is derived from an EMBL/GenBank/DDBJ whole genome shotgun (WGS) entry which is preliminary data.</text>
</comment>
<name>A0A0T6ATM2_9SCAR</name>
<feature type="non-terminal residue" evidence="1">
    <location>
        <position position="1"/>
    </location>
</feature>
<keyword evidence="2" id="KW-1185">Reference proteome</keyword>
<gene>
    <name evidence="1" type="ORF">AMK59_6801</name>
</gene>
<dbReference type="OrthoDB" id="6777894at2759"/>
<organism evidence="1 2">
    <name type="scientific">Oryctes borbonicus</name>
    <dbReference type="NCBI Taxonomy" id="1629725"/>
    <lineage>
        <taxon>Eukaryota</taxon>
        <taxon>Metazoa</taxon>
        <taxon>Ecdysozoa</taxon>
        <taxon>Arthropoda</taxon>
        <taxon>Hexapoda</taxon>
        <taxon>Insecta</taxon>
        <taxon>Pterygota</taxon>
        <taxon>Neoptera</taxon>
        <taxon>Endopterygota</taxon>
        <taxon>Coleoptera</taxon>
        <taxon>Polyphaga</taxon>
        <taxon>Scarabaeiformia</taxon>
        <taxon>Scarabaeidae</taxon>
        <taxon>Dynastinae</taxon>
        <taxon>Oryctes</taxon>
    </lineage>
</organism>
<dbReference type="Proteomes" id="UP000051574">
    <property type="component" value="Unassembled WGS sequence"/>
</dbReference>
<evidence type="ECO:0000313" key="2">
    <source>
        <dbReference type="Proteomes" id="UP000051574"/>
    </source>
</evidence>
<evidence type="ECO:0000313" key="1">
    <source>
        <dbReference type="EMBL" id="KRT78424.1"/>
    </source>
</evidence>